<gene>
    <name evidence="1" type="primary">POL4</name>
</gene>
<sequence length="166" mass="18997">RKPRSHNKINSNILKIPPRCESIQFLPTSMQEDCVIIAKELCQGVFMGGSIATPNNGKIPVKILNTRNEEINNCVPVTEKLSLYESCQFGNNENSLDRVKSLFNMLKLDYLNKEEQISIENICAKYSDIFHLPLDKLTKTNLYKQSISLKENVSPVYVKPYRLPYS</sequence>
<name>V5H4M2_ANOGL</name>
<proteinExistence type="predicted"/>
<evidence type="ECO:0000313" key="1">
    <source>
        <dbReference type="EMBL" id="JAB67763.1"/>
    </source>
</evidence>
<dbReference type="EMBL" id="GALX01000703">
    <property type="protein sequence ID" value="JAB67763.1"/>
    <property type="molecule type" value="Transcribed_RNA"/>
</dbReference>
<protein>
    <submittedName>
        <fullName evidence="1">Retrovirus-related Pol polyprotein</fullName>
    </submittedName>
</protein>
<reference evidence="1" key="1">
    <citation type="submission" date="2013-07" db="EMBL/GenBank/DDBJ databases">
        <title>Midgut Transcriptome Profiling of Anoplphora glabripennis, a Lignocellulose Degrading, Wood-Boring Cerambycid.</title>
        <authorList>
            <person name="Scully E.D."/>
            <person name="Hoover K."/>
            <person name="Carlson J.E."/>
            <person name="Tien M."/>
            <person name="Geib S.M."/>
        </authorList>
    </citation>
    <scope>NUCLEOTIDE SEQUENCE</scope>
</reference>
<dbReference type="AlphaFoldDB" id="V5H4M2"/>
<feature type="non-terminal residue" evidence="1">
    <location>
        <position position="1"/>
    </location>
</feature>
<organism evidence="1">
    <name type="scientific">Anoplophora glabripennis</name>
    <name type="common">Asian longhorn beetle</name>
    <name type="synonym">Anoplophora nobilis</name>
    <dbReference type="NCBI Taxonomy" id="217634"/>
    <lineage>
        <taxon>Eukaryota</taxon>
        <taxon>Metazoa</taxon>
        <taxon>Ecdysozoa</taxon>
        <taxon>Arthropoda</taxon>
        <taxon>Hexapoda</taxon>
        <taxon>Insecta</taxon>
        <taxon>Pterygota</taxon>
        <taxon>Neoptera</taxon>
        <taxon>Endopterygota</taxon>
        <taxon>Coleoptera</taxon>
        <taxon>Polyphaga</taxon>
        <taxon>Cucujiformia</taxon>
        <taxon>Chrysomeloidea</taxon>
        <taxon>Cerambycidae</taxon>
        <taxon>Lamiinae</taxon>
        <taxon>Lamiini</taxon>
        <taxon>Anoplophora</taxon>
    </lineage>
</organism>
<feature type="non-terminal residue" evidence="1">
    <location>
        <position position="166"/>
    </location>
</feature>
<accession>V5H4M2</accession>